<organism evidence="7 8">
    <name type="scientific">Acidaminobacter hydrogenoformans DSM 2784</name>
    <dbReference type="NCBI Taxonomy" id="1120920"/>
    <lineage>
        <taxon>Bacteria</taxon>
        <taxon>Bacillati</taxon>
        <taxon>Bacillota</taxon>
        <taxon>Clostridia</taxon>
        <taxon>Peptostreptococcales</taxon>
        <taxon>Acidaminobacteraceae</taxon>
        <taxon>Acidaminobacter</taxon>
    </lineage>
</organism>
<evidence type="ECO:0000256" key="2">
    <source>
        <dbReference type="ARBA" id="ARBA00022475"/>
    </source>
</evidence>
<keyword evidence="3 6" id="KW-0812">Transmembrane</keyword>
<feature type="transmembrane region" description="Helical" evidence="6">
    <location>
        <begin position="373"/>
        <end position="394"/>
    </location>
</feature>
<dbReference type="PANTHER" id="PTHR43652:SF2">
    <property type="entry name" value="BASIC AMINO ACID ANTIPORTER YFCC-RELATED"/>
    <property type="match status" value="1"/>
</dbReference>
<dbReference type="AlphaFoldDB" id="A0A1G5RYQ8"/>
<evidence type="ECO:0000313" key="7">
    <source>
        <dbReference type="EMBL" id="SCZ78581.1"/>
    </source>
</evidence>
<keyword evidence="5 6" id="KW-0472">Membrane</keyword>
<feature type="transmembrane region" description="Helical" evidence="6">
    <location>
        <begin position="155"/>
        <end position="171"/>
    </location>
</feature>
<reference evidence="7 8" key="1">
    <citation type="submission" date="2016-10" db="EMBL/GenBank/DDBJ databases">
        <authorList>
            <person name="de Groot N.N."/>
        </authorList>
    </citation>
    <scope>NUCLEOTIDE SEQUENCE [LARGE SCALE GENOMIC DNA]</scope>
    <source>
        <strain evidence="7 8">DSM 2784</strain>
    </source>
</reference>
<feature type="transmembrane region" description="Helical" evidence="6">
    <location>
        <begin position="133"/>
        <end position="149"/>
    </location>
</feature>
<dbReference type="RefSeq" id="WP_092590105.1">
    <property type="nucleotide sequence ID" value="NZ_FMWL01000005.1"/>
</dbReference>
<evidence type="ECO:0000313" key="8">
    <source>
        <dbReference type="Proteomes" id="UP000199208"/>
    </source>
</evidence>
<feature type="transmembrane region" description="Helical" evidence="6">
    <location>
        <begin position="217"/>
        <end position="235"/>
    </location>
</feature>
<dbReference type="InterPro" id="IPR018385">
    <property type="entry name" value="C4_dicarb_anaerob_car-like"/>
</dbReference>
<dbReference type="EMBL" id="FMWL01000005">
    <property type="protein sequence ID" value="SCZ78581.1"/>
    <property type="molecule type" value="Genomic_DNA"/>
</dbReference>
<accession>A0A1G5RYQ8</accession>
<feature type="transmembrane region" description="Helical" evidence="6">
    <location>
        <begin position="27"/>
        <end position="46"/>
    </location>
</feature>
<feature type="transmembrane region" description="Helical" evidence="6">
    <location>
        <begin position="178"/>
        <end position="197"/>
    </location>
</feature>
<dbReference type="Pfam" id="PF03606">
    <property type="entry name" value="DcuC"/>
    <property type="match status" value="1"/>
</dbReference>
<feature type="transmembrane region" description="Helical" evidence="6">
    <location>
        <begin position="277"/>
        <end position="294"/>
    </location>
</feature>
<dbReference type="STRING" id="1120920.SAMN03080599_01315"/>
<feature type="transmembrane region" description="Helical" evidence="6">
    <location>
        <begin position="332"/>
        <end position="353"/>
    </location>
</feature>
<dbReference type="OrthoDB" id="255482at2"/>
<name>A0A1G5RYQ8_9FIRM</name>
<dbReference type="PANTHER" id="PTHR43652">
    <property type="entry name" value="BASIC AMINO ACID ANTIPORTER YFCC-RELATED"/>
    <property type="match status" value="1"/>
</dbReference>
<dbReference type="GO" id="GO:0005886">
    <property type="term" value="C:plasma membrane"/>
    <property type="evidence" value="ECO:0007669"/>
    <property type="project" value="UniProtKB-SubCell"/>
</dbReference>
<protein>
    <submittedName>
        <fullName evidence="7">Uncharacterized membrane protein YfcC, ion transporter superfamily</fullName>
    </submittedName>
</protein>
<evidence type="ECO:0000256" key="4">
    <source>
        <dbReference type="ARBA" id="ARBA00022989"/>
    </source>
</evidence>
<feature type="transmembrane region" description="Helical" evidence="6">
    <location>
        <begin position="459"/>
        <end position="478"/>
    </location>
</feature>
<evidence type="ECO:0000256" key="5">
    <source>
        <dbReference type="ARBA" id="ARBA00023136"/>
    </source>
</evidence>
<feature type="transmembrane region" description="Helical" evidence="6">
    <location>
        <begin position="91"/>
        <end position="112"/>
    </location>
</feature>
<gene>
    <name evidence="7" type="ORF">SAMN03080599_01315</name>
</gene>
<keyword evidence="8" id="KW-1185">Reference proteome</keyword>
<keyword evidence="2" id="KW-1003">Cell membrane</keyword>
<proteinExistence type="predicted"/>
<dbReference type="Proteomes" id="UP000199208">
    <property type="component" value="Unassembled WGS sequence"/>
</dbReference>
<feature type="transmembrane region" description="Helical" evidence="6">
    <location>
        <begin position="300"/>
        <end position="320"/>
    </location>
</feature>
<dbReference type="InterPro" id="IPR051679">
    <property type="entry name" value="DASS-Related_Transporters"/>
</dbReference>
<sequence>MSETAKNLKLDQSQEPKSKKKGFQLPHVYIIFLIVMLLVVGLSWIVPSGEYARVADPNTGAMIVDPTQFASGVEAKPITVFDYFKALHNGVVESAGIIVMLLLASGSIHLLNKSGAMGAGIQALIRVSGGKEIGIMLILAFVFTLMGTIGLGEGGIPFIPLVVSVAVGLGFDRVTGFATYGAGMMAGFTAGVANFYSTGISQMLVGLPLYSGMTFRIISLLVFFVITAVYLVSYAKKIKKDPNKSVMAEDYKEQLATVKHAQEDASASLEFTTRRKLALFGLAATFIINAYGPVQLKWGIPEMSAVWVMFAIVLVFILRLNPSQTAIEFGKGAGAILPAALAIGFARSVVLLMNQAKIVDTAVHGLASSLQGQSAIVTLLLVFLSVVAFNFFVVSASGKAMMLMPILGPLAQILKINQQVMVTLYQFGDGISNQLWPTSGALMAGLAMVKIDFKAWFKYVWKLQIVLHIAAFILVYIAHLTNYGPF</sequence>
<keyword evidence="4 6" id="KW-1133">Transmembrane helix</keyword>
<comment type="subcellular location">
    <subcellularLocation>
        <location evidence="1">Cell membrane</location>
        <topology evidence="1">Multi-pass membrane protein</topology>
    </subcellularLocation>
</comment>
<evidence type="ECO:0000256" key="6">
    <source>
        <dbReference type="SAM" id="Phobius"/>
    </source>
</evidence>
<evidence type="ECO:0000256" key="1">
    <source>
        <dbReference type="ARBA" id="ARBA00004651"/>
    </source>
</evidence>
<evidence type="ECO:0000256" key="3">
    <source>
        <dbReference type="ARBA" id="ARBA00022692"/>
    </source>
</evidence>